<dbReference type="SUPFAM" id="SSF53822">
    <property type="entry name" value="Periplasmic binding protein-like I"/>
    <property type="match status" value="1"/>
</dbReference>
<keyword evidence="2 5" id="KW-0238">DNA-binding</keyword>
<evidence type="ECO:0000313" key="6">
    <source>
        <dbReference type="Proteomes" id="UP000660021"/>
    </source>
</evidence>
<dbReference type="PROSITE" id="PS00356">
    <property type="entry name" value="HTH_LACI_1"/>
    <property type="match status" value="1"/>
</dbReference>
<dbReference type="Gene3D" id="3.40.50.2300">
    <property type="match status" value="2"/>
</dbReference>
<reference evidence="5 6" key="1">
    <citation type="submission" date="2020-08" db="EMBL/GenBank/DDBJ databases">
        <title>Genome public.</title>
        <authorList>
            <person name="Liu C."/>
            <person name="Sun Q."/>
        </authorList>
    </citation>
    <scope>NUCLEOTIDE SEQUENCE [LARGE SCALE GENOMIC DNA]</scope>
    <source>
        <strain evidence="5 6">New-38</strain>
    </source>
</reference>
<dbReference type="CDD" id="cd06267">
    <property type="entry name" value="PBP1_LacI_sugar_binding-like"/>
    <property type="match status" value="1"/>
</dbReference>
<evidence type="ECO:0000256" key="3">
    <source>
        <dbReference type="ARBA" id="ARBA00023163"/>
    </source>
</evidence>
<dbReference type="Pfam" id="PF13377">
    <property type="entry name" value="Peripla_BP_3"/>
    <property type="match status" value="1"/>
</dbReference>
<evidence type="ECO:0000259" key="4">
    <source>
        <dbReference type="PROSITE" id="PS50932"/>
    </source>
</evidence>
<proteinExistence type="predicted"/>
<protein>
    <submittedName>
        <fullName evidence="5">LacI family DNA-binding transcriptional regulator</fullName>
    </submittedName>
</protein>
<evidence type="ECO:0000256" key="1">
    <source>
        <dbReference type="ARBA" id="ARBA00023015"/>
    </source>
</evidence>
<dbReference type="CDD" id="cd01392">
    <property type="entry name" value="HTH_LacI"/>
    <property type="match status" value="1"/>
</dbReference>
<comment type="caution">
    <text evidence="5">The sequence shown here is derived from an EMBL/GenBank/DDBJ whole genome shotgun (WGS) entry which is preliminary data.</text>
</comment>
<name>A0ABR7HQV4_9FIRM</name>
<evidence type="ECO:0000256" key="2">
    <source>
        <dbReference type="ARBA" id="ARBA00023125"/>
    </source>
</evidence>
<keyword evidence="6" id="KW-1185">Reference proteome</keyword>
<dbReference type="InterPro" id="IPR046335">
    <property type="entry name" value="LacI/GalR-like_sensor"/>
</dbReference>
<dbReference type="EMBL" id="JACOPR010000002">
    <property type="protein sequence ID" value="MBC5729898.1"/>
    <property type="molecule type" value="Genomic_DNA"/>
</dbReference>
<keyword evidence="3" id="KW-0804">Transcription</keyword>
<dbReference type="GO" id="GO:0003677">
    <property type="term" value="F:DNA binding"/>
    <property type="evidence" value="ECO:0007669"/>
    <property type="project" value="UniProtKB-KW"/>
</dbReference>
<feature type="domain" description="HTH lacI-type" evidence="4">
    <location>
        <begin position="3"/>
        <end position="58"/>
    </location>
</feature>
<dbReference type="SMART" id="SM00354">
    <property type="entry name" value="HTH_LACI"/>
    <property type="match status" value="1"/>
</dbReference>
<dbReference type="PANTHER" id="PTHR30146">
    <property type="entry name" value="LACI-RELATED TRANSCRIPTIONAL REPRESSOR"/>
    <property type="match status" value="1"/>
</dbReference>
<dbReference type="InterPro" id="IPR010982">
    <property type="entry name" value="Lambda_DNA-bd_dom_sf"/>
</dbReference>
<evidence type="ECO:0000313" key="5">
    <source>
        <dbReference type="EMBL" id="MBC5729898.1"/>
    </source>
</evidence>
<dbReference type="Pfam" id="PF00356">
    <property type="entry name" value="LacI"/>
    <property type="match status" value="1"/>
</dbReference>
<dbReference type="RefSeq" id="WP_180956801.1">
    <property type="nucleotide sequence ID" value="NZ_JACOPR010000002.1"/>
</dbReference>
<dbReference type="Proteomes" id="UP000660021">
    <property type="component" value="Unassembled WGS sequence"/>
</dbReference>
<dbReference type="Gene3D" id="1.10.260.40">
    <property type="entry name" value="lambda repressor-like DNA-binding domains"/>
    <property type="match status" value="1"/>
</dbReference>
<keyword evidence="1" id="KW-0805">Transcription regulation</keyword>
<sequence length="344" mass="37274">MAVTLRDVARLAGVSPGAVSQVLNGKPHRISPETCEQIRQAAAQLRYVPNQNAVTLVTGQSQAMGVVIPDIRNLFFAELVSGVEAVALEAGWNIVITSSSDKSALALANFRTLAARDVGAILLVPASDADETLAMEYRQAIRDYGRPVVQVDRIIPDLGVSLTAIHQRRGAKLAMEHLLDLGHRRVACVLGPTNTCAPRLSGVQEACAQRGIALRERDLYPGAYTMESGYAVADAILEGDYTAVFCFNDMMAYGFYKRCRERGISIPHDLSVMGFDGVLFSDYLEKPLSTVWQPARQLGVEAARQAFRELECPEEAGKCTLLEPQLQIRESTAPPAAGAVCQET</sequence>
<dbReference type="InterPro" id="IPR000843">
    <property type="entry name" value="HTH_LacI"/>
</dbReference>
<organism evidence="5 6">
    <name type="scientific">Pseudoflavonifractor hominis</name>
    <dbReference type="NCBI Taxonomy" id="2763059"/>
    <lineage>
        <taxon>Bacteria</taxon>
        <taxon>Bacillati</taxon>
        <taxon>Bacillota</taxon>
        <taxon>Clostridia</taxon>
        <taxon>Eubacteriales</taxon>
        <taxon>Oscillospiraceae</taxon>
        <taxon>Pseudoflavonifractor</taxon>
    </lineage>
</organism>
<dbReference type="InterPro" id="IPR028082">
    <property type="entry name" value="Peripla_BP_I"/>
</dbReference>
<accession>A0ABR7HQV4</accession>
<dbReference type="SUPFAM" id="SSF47413">
    <property type="entry name" value="lambda repressor-like DNA-binding domains"/>
    <property type="match status" value="1"/>
</dbReference>
<dbReference type="PANTHER" id="PTHR30146:SF138">
    <property type="entry name" value="TRANSCRIPTIONAL REGULATORY PROTEIN"/>
    <property type="match status" value="1"/>
</dbReference>
<dbReference type="PROSITE" id="PS50932">
    <property type="entry name" value="HTH_LACI_2"/>
    <property type="match status" value="1"/>
</dbReference>
<gene>
    <name evidence="5" type="ORF">H8S34_03505</name>
</gene>